<dbReference type="InterPro" id="IPR004176">
    <property type="entry name" value="Clp_R_N"/>
</dbReference>
<dbReference type="Gene3D" id="1.10.1780.10">
    <property type="entry name" value="Clp, N-terminal domain"/>
    <property type="match status" value="1"/>
</dbReference>
<evidence type="ECO:0000256" key="3">
    <source>
        <dbReference type="ARBA" id="ARBA00022741"/>
    </source>
</evidence>
<dbReference type="KEGG" id="fsm:CCS41_10645"/>
<dbReference type="InterPro" id="IPR041546">
    <property type="entry name" value="ClpA/ClpB_AAA_lid"/>
</dbReference>
<dbReference type="FunFam" id="3.40.50.300:FF:000025">
    <property type="entry name" value="ATP-dependent Clp protease subunit"/>
    <property type="match status" value="1"/>
</dbReference>
<dbReference type="GO" id="GO:0006508">
    <property type="term" value="P:proteolysis"/>
    <property type="evidence" value="ECO:0007669"/>
    <property type="project" value="UniProtKB-KW"/>
</dbReference>
<organism evidence="10 11">
    <name type="scientific">Candidatus Fukatsuia symbiotica</name>
    <dbReference type="NCBI Taxonomy" id="1878942"/>
    <lineage>
        <taxon>Bacteria</taxon>
        <taxon>Pseudomonadati</taxon>
        <taxon>Pseudomonadota</taxon>
        <taxon>Gammaproteobacteria</taxon>
        <taxon>Enterobacterales</taxon>
        <taxon>Yersiniaceae</taxon>
        <taxon>Candidatus Fukatsuia</taxon>
    </lineage>
</organism>
<dbReference type="OrthoDB" id="9803641at2"/>
<dbReference type="Gene3D" id="1.10.8.60">
    <property type="match status" value="2"/>
</dbReference>
<dbReference type="Proteomes" id="UP000261875">
    <property type="component" value="Chromosome"/>
</dbReference>
<dbReference type="InterPro" id="IPR018368">
    <property type="entry name" value="ClpA/B_CS1"/>
</dbReference>
<sequence length="758" mass="84994">MLNQELELSLNMAFAKARQHRHEFMTVEHLLLALLNNPAARRALEECTVNLVALRQELETFIEQTTPTLSKNDKKRDTQPTLSFQRVLQRAVFHVQSSGSSEVSGANVLVAIFSEQESQAAYLLRKHDVSRLDVVNFISHGSRKNEPDPLPNVENSSSEEQTGAEEVIEHFTTNLNQLANVGGIDPLIGRDNELERAIQVLCRRRKNNPLFVGESGVGKTAIAEGLAWRIEQKEVPDVIEKCKLYSLDIGSLLAGTKYRGDFEKRFKTLLKQLEQDKDSILFIDEIHTIIGAGAASGGQIDAANLIKPLLSSGRIRVMGSTTYQEFSNIFEKDRALARRFQKIDIAEPTTEETIQILNGLKSKYEAYHNVRYSAKAIHSAVTLSVKYINDRHLPDKAIDVLDEAGARTRLMPTNKRKKTVNVADIEAVVARIARIPEKTISERDKDVLQHLYDRLNMLVFGQDKAVATLTEAIKMSRAGLGHEKKPVGSFLFAGPTGVGKTEVTVQLAKALDIELLRFDMSEYMERHTVSRLIGAPPGYVGYDQGGLLTDAVMKHPHAVLLLDEIEKAHPDLFNLLLQVMDNGILTDNNGRKADFRNIILIMTTNAGVRETERTSIGFRQQDNSSDAMEEVKKIFTPEFRNRLDNIIWFNHLSPMVVQQIVDKFIVELQVQLDAKGVSLEISDEARHWLTERGYDKAMGARPMERAIQENLKKPLANELLFGSLLYGGSVIVGLEKNKKQLAYQFHAAQKRKTVGAVH</sequence>
<dbReference type="RefSeq" id="WP_072551078.1">
    <property type="nucleotide sequence ID" value="NZ_CP021659.1"/>
</dbReference>
<dbReference type="InterPro" id="IPR003593">
    <property type="entry name" value="AAA+_ATPase"/>
</dbReference>
<dbReference type="GO" id="GO:0008233">
    <property type="term" value="F:peptidase activity"/>
    <property type="evidence" value="ECO:0007669"/>
    <property type="project" value="UniProtKB-KW"/>
</dbReference>
<keyword evidence="5 7" id="KW-0143">Chaperone</keyword>
<dbReference type="PANTHER" id="PTHR11638">
    <property type="entry name" value="ATP-DEPENDENT CLP PROTEASE"/>
    <property type="match status" value="1"/>
</dbReference>
<dbReference type="InterPro" id="IPR050130">
    <property type="entry name" value="ClpA_ClpB"/>
</dbReference>
<dbReference type="InterPro" id="IPR027417">
    <property type="entry name" value="P-loop_NTPase"/>
</dbReference>
<evidence type="ECO:0000313" key="10">
    <source>
        <dbReference type="EMBL" id="AWK14824.1"/>
    </source>
</evidence>
<gene>
    <name evidence="10" type="ORF">CCS41_10645</name>
</gene>
<keyword evidence="3 7" id="KW-0547">Nucleotide-binding</keyword>
<proteinExistence type="inferred from homology"/>
<dbReference type="PROSITE" id="PS00871">
    <property type="entry name" value="CLPAB_2"/>
    <property type="match status" value="1"/>
</dbReference>
<keyword evidence="2 6" id="KW-0677">Repeat</keyword>
<evidence type="ECO:0000256" key="4">
    <source>
        <dbReference type="ARBA" id="ARBA00022840"/>
    </source>
</evidence>
<dbReference type="AlphaFoldDB" id="A0A2U8I9U8"/>
<keyword evidence="11" id="KW-1185">Reference proteome</keyword>
<evidence type="ECO:0000256" key="1">
    <source>
        <dbReference type="ARBA" id="ARBA00008675"/>
    </source>
</evidence>
<dbReference type="InterPro" id="IPR028299">
    <property type="entry name" value="ClpA/B_CS2"/>
</dbReference>
<dbReference type="EMBL" id="CP021659">
    <property type="protein sequence ID" value="AWK14824.1"/>
    <property type="molecule type" value="Genomic_DNA"/>
</dbReference>
<protein>
    <submittedName>
        <fullName evidence="10">ATP-dependent Clp protease ATP-binding subunit ClpA</fullName>
    </submittedName>
</protein>
<dbReference type="CDD" id="cd19499">
    <property type="entry name" value="RecA-like_ClpB_Hsp104-like"/>
    <property type="match status" value="1"/>
</dbReference>
<keyword evidence="4 7" id="KW-0067">ATP-binding</keyword>
<feature type="region of interest" description="Disordered" evidence="8">
    <location>
        <begin position="141"/>
        <end position="163"/>
    </location>
</feature>
<dbReference type="PRINTS" id="PR00300">
    <property type="entry name" value="CLPPROTEASEA"/>
</dbReference>
<dbReference type="PROSITE" id="PS00870">
    <property type="entry name" value="CLPAB_1"/>
    <property type="match status" value="1"/>
</dbReference>
<dbReference type="Pfam" id="PF17871">
    <property type="entry name" value="AAA_lid_9"/>
    <property type="match status" value="1"/>
</dbReference>
<dbReference type="Pfam" id="PF07724">
    <property type="entry name" value="AAA_2"/>
    <property type="match status" value="1"/>
</dbReference>
<evidence type="ECO:0000256" key="2">
    <source>
        <dbReference type="ARBA" id="ARBA00022737"/>
    </source>
</evidence>
<dbReference type="GO" id="GO:0034605">
    <property type="term" value="P:cellular response to heat"/>
    <property type="evidence" value="ECO:0007669"/>
    <property type="project" value="TreeGrafter"/>
</dbReference>
<evidence type="ECO:0000256" key="8">
    <source>
        <dbReference type="SAM" id="MobiDB-lite"/>
    </source>
</evidence>
<dbReference type="NCBIfam" id="NF008263">
    <property type="entry name" value="PRK11034.1"/>
    <property type="match status" value="1"/>
</dbReference>
<dbReference type="InterPro" id="IPR019489">
    <property type="entry name" value="Clp_ATPase_C"/>
</dbReference>
<dbReference type="SUPFAM" id="SSF52540">
    <property type="entry name" value="P-loop containing nucleoside triphosphate hydrolases"/>
    <property type="match status" value="2"/>
</dbReference>
<evidence type="ECO:0000256" key="6">
    <source>
        <dbReference type="PROSITE-ProRule" id="PRU01251"/>
    </source>
</evidence>
<evidence type="ECO:0000256" key="5">
    <source>
        <dbReference type="ARBA" id="ARBA00023186"/>
    </source>
</evidence>
<feature type="domain" description="Clp R" evidence="9">
    <location>
        <begin position="1"/>
        <end position="145"/>
    </location>
</feature>
<dbReference type="GO" id="GO:0005524">
    <property type="term" value="F:ATP binding"/>
    <property type="evidence" value="ECO:0007669"/>
    <property type="project" value="UniProtKB-KW"/>
</dbReference>
<evidence type="ECO:0000259" key="9">
    <source>
        <dbReference type="PROSITE" id="PS51903"/>
    </source>
</evidence>
<accession>A0A2U8I9U8</accession>
<evidence type="ECO:0000313" key="11">
    <source>
        <dbReference type="Proteomes" id="UP000261875"/>
    </source>
</evidence>
<keyword evidence="10" id="KW-0645">Protease</keyword>
<dbReference type="Pfam" id="PF00004">
    <property type="entry name" value="AAA"/>
    <property type="match status" value="1"/>
</dbReference>
<dbReference type="Pfam" id="PF02861">
    <property type="entry name" value="Clp_N"/>
    <property type="match status" value="1"/>
</dbReference>
<dbReference type="GO" id="GO:0016887">
    <property type="term" value="F:ATP hydrolysis activity"/>
    <property type="evidence" value="ECO:0007669"/>
    <property type="project" value="InterPro"/>
</dbReference>
<reference evidence="10 11" key="1">
    <citation type="submission" date="2017-05" db="EMBL/GenBank/DDBJ databases">
        <title>Genome sequence of Candidatus Fukatsuia symbiotica and Candidatus Hamiltonella defensa from Acyrthosiphon pisum strain 5D.</title>
        <authorList>
            <person name="Patel V.A."/>
            <person name="Chevignon G."/>
            <person name="Russell J.A."/>
            <person name="Oliver K.M."/>
        </authorList>
    </citation>
    <scope>NUCLEOTIDE SEQUENCE [LARGE SCALE GENOMIC DNA]</scope>
    <source>
        <strain evidence="10 11">5D</strain>
    </source>
</reference>
<dbReference type="PANTHER" id="PTHR11638:SF111">
    <property type="entry name" value="ATP-DEPENDENT CLP PROTEASE ATP-BINDING SUBUNIT CLPA"/>
    <property type="match status" value="1"/>
</dbReference>
<dbReference type="InterPro" id="IPR001270">
    <property type="entry name" value="ClpA/B"/>
</dbReference>
<dbReference type="SMART" id="SM00382">
    <property type="entry name" value="AAA"/>
    <property type="match status" value="2"/>
</dbReference>
<dbReference type="CDD" id="cd00009">
    <property type="entry name" value="AAA"/>
    <property type="match status" value="1"/>
</dbReference>
<dbReference type="InterPro" id="IPR013461">
    <property type="entry name" value="ClpA"/>
</dbReference>
<dbReference type="SMART" id="SM01086">
    <property type="entry name" value="ClpB_D2-small"/>
    <property type="match status" value="1"/>
</dbReference>
<dbReference type="Pfam" id="PF10431">
    <property type="entry name" value="ClpB_D2-small"/>
    <property type="match status" value="1"/>
</dbReference>
<dbReference type="STRING" id="1878942.GCA_900128755_01344"/>
<name>A0A2U8I9U8_9GAMM</name>
<dbReference type="SUPFAM" id="SSF81923">
    <property type="entry name" value="Double Clp-N motif"/>
    <property type="match status" value="1"/>
</dbReference>
<comment type="similarity">
    <text evidence="1 7">Belongs to the ClpA/ClpB family.</text>
</comment>
<dbReference type="Gene3D" id="3.40.50.300">
    <property type="entry name" value="P-loop containing nucleotide triphosphate hydrolases"/>
    <property type="match status" value="2"/>
</dbReference>
<dbReference type="InterPro" id="IPR003959">
    <property type="entry name" value="ATPase_AAA_core"/>
</dbReference>
<dbReference type="PROSITE" id="PS51903">
    <property type="entry name" value="CLP_R"/>
    <property type="match status" value="1"/>
</dbReference>
<dbReference type="NCBIfam" id="TIGR02639">
    <property type="entry name" value="ClpA"/>
    <property type="match status" value="1"/>
</dbReference>
<dbReference type="GO" id="GO:0043335">
    <property type="term" value="P:protein unfolding"/>
    <property type="evidence" value="ECO:0007669"/>
    <property type="project" value="InterPro"/>
</dbReference>
<dbReference type="FunFam" id="1.10.8.60:FF:000011">
    <property type="entry name" value="ATP-dependent Clp protease ATP-binding subunit"/>
    <property type="match status" value="1"/>
</dbReference>
<evidence type="ECO:0000256" key="7">
    <source>
        <dbReference type="RuleBase" id="RU004432"/>
    </source>
</evidence>
<dbReference type="GO" id="GO:0005737">
    <property type="term" value="C:cytoplasm"/>
    <property type="evidence" value="ECO:0007669"/>
    <property type="project" value="TreeGrafter"/>
</dbReference>
<keyword evidence="10" id="KW-0378">Hydrolase</keyword>
<dbReference type="InterPro" id="IPR036628">
    <property type="entry name" value="Clp_N_dom_sf"/>
</dbReference>